<gene>
    <name evidence="3" type="ORF">ENO26_11430</name>
</gene>
<dbReference type="Pfam" id="PF00106">
    <property type="entry name" value="adh_short"/>
    <property type="match status" value="1"/>
</dbReference>
<dbReference type="PANTHER" id="PTHR44196">
    <property type="entry name" value="DEHYDROGENASE/REDUCTASE SDR FAMILY MEMBER 7B"/>
    <property type="match status" value="1"/>
</dbReference>
<dbReference type="GO" id="GO:0016491">
    <property type="term" value="F:oxidoreductase activity"/>
    <property type="evidence" value="ECO:0007669"/>
    <property type="project" value="UniProtKB-KW"/>
</dbReference>
<name>A0A7J2U5X8_9CREN</name>
<reference evidence="3" key="1">
    <citation type="journal article" date="2020" name="mSystems">
        <title>Genome- and Community-Level Interaction Insights into Carbon Utilization and Element Cycling Functions of Hydrothermarchaeota in Hydrothermal Sediment.</title>
        <authorList>
            <person name="Zhou Z."/>
            <person name="Liu Y."/>
            <person name="Xu W."/>
            <person name="Pan J."/>
            <person name="Luo Z.H."/>
            <person name="Li M."/>
        </authorList>
    </citation>
    <scope>NUCLEOTIDE SEQUENCE [LARGE SCALE GENOMIC DNA]</scope>
    <source>
        <strain evidence="3">SpSt-125</strain>
    </source>
</reference>
<dbReference type="AlphaFoldDB" id="A0A7J2U5X8"/>
<dbReference type="EMBL" id="DSEU01000079">
    <property type="protein sequence ID" value="HEM68146.1"/>
    <property type="molecule type" value="Genomic_DNA"/>
</dbReference>
<sequence length="231" mass="25234">MLWVVTGASSGIGLELSRLLCLKGFRVVGVARGRDGLEGVRSELGNCFDYIAADLSTIDGVRRVVESVKSFRPIDTLVNNAGFGLYKTVLEHSAENVASMAMTNFVTPIVLVKELLPYMKKGSAVVMVITAGIHVVMRELPIYGATKIALHYASKALRKELGEKGIHLVEVYPGLINTEFHEKAGKRISRGTPPTKVAETIIKAVEKKKKVVYIPKYLALLRLIGPHLPLI</sequence>
<keyword evidence="2" id="KW-0560">Oxidoreductase</keyword>
<dbReference type="CDD" id="cd05233">
    <property type="entry name" value="SDR_c"/>
    <property type="match status" value="1"/>
</dbReference>
<comment type="similarity">
    <text evidence="1">Belongs to the short-chain dehydrogenases/reductases (SDR) family.</text>
</comment>
<dbReference type="Gene3D" id="3.40.50.720">
    <property type="entry name" value="NAD(P)-binding Rossmann-like Domain"/>
    <property type="match status" value="1"/>
</dbReference>
<dbReference type="InterPro" id="IPR036291">
    <property type="entry name" value="NAD(P)-bd_dom_sf"/>
</dbReference>
<dbReference type="SUPFAM" id="SSF51735">
    <property type="entry name" value="NAD(P)-binding Rossmann-fold domains"/>
    <property type="match status" value="1"/>
</dbReference>
<dbReference type="PRINTS" id="PR00081">
    <property type="entry name" value="GDHRDH"/>
</dbReference>
<dbReference type="PANTHER" id="PTHR44196:SF1">
    <property type="entry name" value="DEHYDROGENASE_REDUCTASE SDR FAMILY MEMBER 7B"/>
    <property type="match status" value="1"/>
</dbReference>
<dbReference type="InterPro" id="IPR002347">
    <property type="entry name" value="SDR_fam"/>
</dbReference>
<comment type="caution">
    <text evidence="3">The sequence shown here is derived from an EMBL/GenBank/DDBJ whole genome shotgun (WGS) entry which is preliminary data.</text>
</comment>
<organism evidence="3">
    <name type="scientific">Ignisphaera aggregans</name>
    <dbReference type="NCBI Taxonomy" id="334771"/>
    <lineage>
        <taxon>Archaea</taxon>
        <taxon>Thermoproteota</taxon>
        <taxon>Thermoprotei</taxon>
        <taxon>Desulfurococcales</taxon>
        <taxon>Desulfurococcaceae</taxon>
        <taxon>Ignisphaera</taxon>
    </lineage>
</organism>
<protein>
    <submittedName>
        <fullName evidence="3">SDR family NAD(P)-dependent oxidoreductase</fullName>
    </submittedName>
</protein>
<dbReference type="GO" id="GO:0016020">
    <property type="term" value="C:membrane"/>
    <property type="evidence" value="ECO:0007669"/>
    <property type="project" value="TreeGrafter"/>
</dbReference>
<evidence type="ECO:0000256" key="2">
    <source>
        <dbReference type="ARBA" id="ARBA00023002"/>
    </source>
</evidence>
<accession>A0A7J2U5X8</accession>
<proteinExistence type="inferred from homology"/>
<evidence type="ECO:0000313" key="3">
    <source>
        <dbReference type="EMBL" id="HEM68146.1"/>
    </source>
</evidence>
<evidence type="ECO:0000256" key="1">
    <source>
        <dbReference type="ARBA" id="ARBA00006484"/>
    </source>
</evidence>